<evidence type="ECO:0000313" key="2">
    <source>
        <dbReference type="EMBL" id="QOY88891.1"/>
    </source>
</evidence>
<gene>
    <name evidence="2" type="ORF">IRI77_02710</name>
</gene>
<evidence type="ECO:0000313" key="3">
    <source>
        <dbReference type="Proteomes" id="UP000593892"/>
    </source>
</evidence>
<feature type="transmembrane region" description="Helical" evidence="1">
    <location>
        <begin position="327"/>
        <end position="349"/>
    </location>
</feature>
<dbReference type="PANTHER" id="PTHR38454:SF1">
    <property type="entry name" value="INTEGRAL MEMBRANE PROTEIN"/>
    <property type="match status" value="1"/>
</dbReference>
<dbReference type="EMBL" id="CP063849">
    <property type="protein sequence ID" value="QOY88891.1"/>
    <property type="molecule type" value="Genomic_DNA"/>
</dbReference>
<feature type="transmembrane region" description="Helical" evidence="1">
    <location>
        <begin position="293"/>
        <end position="315"/>
    </location>
</feature>
<keyword evidence="3" id="KW-1185">Reference proteome</keyword>
<dbReference type="PANTHER" id="PTHR38454">
    <property type="entry name" value="INTEGRAL MEMBRANE PROTEIN-RELATED"/>
    <property type="match status" value="1"/>
</dbReference>
<accession>A0A7S7NS83</accession>
<feature type="transmembrane region" description="Helical" evidence="1">
    <location>
        <begin position="601"/>
        <end position="621"/>
    </location>
</feature>
<sequence>MLSSSASIQWDAADVHYSAQKYFSDNLLAGKLPFWSSQIFSGMPFLADPQTGAWYPLNWPFFLAGITPRSIQWELALHCLLACVGVFLLTRDLVASRPAAILAGVLYGFSGFFASHSSHIGIFQTAAILPWLLWFFQRAVLSDWRIFGPATALTGGMMVLIGHFQAALYSFTGLALFTMVMLVAGEPAWRKRTPLLLAFTAVGAALISAILILPGLELTANSIRARADFARQTSAVLTPGALFTLLIPDFYGAVTGAYKGPGDITQFYFYQGLLAPFLAMAGLLYGKIRRVALALLIPALWYAFGPGGGLYLLIARLPGFRSVQSPVHIWFLIALGLALLASAGAVQAAQRWNRPWLIPALLVIAVADLWYWNSSQNLLAYARSSYGELYGSADEQFGRACAPIRQNPLHRIWYERDTNSFGPMNAALNTRTEVTFGYNPLELARYADYRAAAASNPRLLEGLAVTHRIDRTTGGIGVFSPTLSRVSVPRSVALVTSPGEARKRLAHLAPSEVALVESAISGGSQDPAARVEITAYAGDSYRIRYTAASPSWLRLSVPYFPGWSASVSGHPVPVAPLDLALTGILLPSGTNEVVVSYRPTWFLAGALTSALSALLIAAMLARSIAQARRCRPVRNPDVCSQA</sequence>
<proteinExistence type="predicted"/>
<keyword evidence="1" id="KW-0812">Transmembrane</keyword>
<organism evidence="2 3">
    <name type="scientific">Paludibaculum fermentans</name>
    <dbReference type="NCBI Taxonomy" id="1473598"/>
    <lineage>
        <taxon>Bacteria</taxon>
        <taxon>Pseudomonadati</taxon>
        <taxon>Acidobacteriota</taxon>
        <taxon>Terriglobia</taxon>
        <taxon>Bryobacterales</taxon>
        <taxon>Bryobacteraceae</taxon>
        <taxon>Paludibaculum</taxon>
    </lineage>
</organism>
<dbReference type="InterPro" id="IPR018580">
    <property type="entry name" value="Uncharacterised_YfhO"/>
</dbReference>
<keyword evidence="1" id="KW-0472">Membrane</keyword>
<dbReference type="RefSeq" id="WP_194450554.1">
    <property type="nucleotide sequence ID" value="NZ_CP063849.1"/>
</dbReference>
<evidence type="ECO:0000256" key="1">
    <source>
        <dbReference type="SAM" id="Phobius"/>
    </source>
</evidence>
<feature type="transmembrane region" description="Helical" evidence="1">
    <location>
        <begin position="356"/>
        <end position="373"/>
    </location>
</feature>
<reference evidence="2 3" key="1">
    <citation type="submission" date="2020-10" db="EMBL/GenBank/DDBJ databases">
        <title>Complete genome sequence of Paludibaculum fermentans P105T, a facultatively anaerobic acidobacterium capable of dissimilatory Fe(III) reduction.</title>
        <authorList>
            <person name="Dedysh S.N."/>
            <person name="Beletsky A.V."/>
            <person name="Kulichevskaya I.S."/>
            <person name="Mardanov A.V."/>
            <person name="Ravin N.V."/>
        </authorList>
    </citation>
    <scope>NUCLEOTIDE SEQUENCE [LARGE SCALE GENOMIC DNA]</scope>
    <source>
        <strain evidence="2 3">P105</strain>
    </source>
</reference>
<feature type="transmembrane region" description="Helical" evidence="1">
    <location>
        <begin position="157"/>
        <end position="183"/>
    </location>
</feature>
<feature type="transmembrane region" description="Helical" evidence="1">
    <location>
        <begin position="120"/>
        <end position="137"/>
    </location>
</feature>
<dbReference type="KEGG" id="pfer:IRI77_02710"/>
<keyword evidence="1" id="KW-1133">Transmembrane helix</keyword>
<dbReference type="Pfam" id="PF09586">
    <property type="entry name" value="YfhO"/>
    <property type="match status" value="1"/>
</dbReference>
<feature type="transmembrane region" description="Helical" evidence="1">
    <location>
        <begin position="95"/>
        <end position="113"/>
    </location>
</feature>
<dbReference type="Proteomes" id="UP000593892">
    <property type="component" value="Chromosome"/>
</dbReference>
<feature type="transmembrane region" description="Helical" evidence="1">
    <location>
        <begin position="195"/>
        <end position="216"/>
    </location>
</feature>
<protein>
    <submittedName>
        <fullName evidence="2">YfhO family protein</fullName>
    </submittedName>
</protein>
<feature type="transmembrane region" description="Helical" evidence="1">
    <location>
        <begin position="267"/>
        <end position="286"/>
    </location>
</feature>
<dbReference type="AlphaFoldDB" id="A0A7S7NS83"/>
<name>A0A7S7NS83_PALFE</name>